<proteinExistence type="predicted"/>
<name>A0A5B7FQJ8_PORTR</name>
<gene>
    <name evidence="1" type="ORF">E2C01_040347</name>
</gene>
<evidence type="ECO:0000313" key="1">
    <source>
        <dbReference type="EMBL" id="MPC46624.1"/>
    </source>
</evidence>
<evidence type="ECO:0000313" key="2">
    <source>
        <dbReference type="Proteomes" id="UP000324222"/>
    </source>
</evidence>
<sequence length="85" mass="9690">MNFVTHITIVDNNFEYEANIFLQHLSISSASKVVLSKKKMDKRKVTPVKGKKKTKKNPRQHLALIINLVASKLVPPGQNEISWLH</sequence>
<protein>
    <submittedName>
        <fullName evidence="1">Uncharacterized protein</fullName>
    </submittedName>
</protein>
<dbReference type="AlphaFoldDB" id="A0A5B7FQJ8"/>
<accession>A0A5B7FQJ8</accession>
<dbReference type="Proteomes" id="UP000324222">
    <property type="component" value="Unassembled WGS sequence"/>
</dbReference>
<organism evidence="1 2">
    <name type="scientific">Portunus trituberculatus</name>
    <name type="common">Swimming crab</name>
    <name type="synonym">Neptunus trituberculatus</name>
    <dbReference type="NCBI Taxonomy" id="210409"/>
    <lineage>
        <taxon>Eukaryota</taxon>
        <taxon>Metazoa</taxon>
        <taxon>Ecdysozoa</taxon>
        <taxon>Arthropoda</taxon>
        <taxon>Crustacea</taxon>
        <taxon>Multicrustacea</taxon>
        <taxon>Malacostraca</taxon>
        <taxon>Eumalacostraca</taxon>
        <taxon>Eucarida</taxon>
        <taxon>Decapoda</taxon>
        <taxon>Pleocyemata</taxon>
        <taxon>Brachyura</taxon>
        <taxon>Eubrachyura</taxon>
        <taxon>Portunoidea</taxon>
        <taxon>Portunidae</taxon>
        <taxon>Portuninae</taxon>
        <taxon>Portunus</taxon>
    </lineage>
</organism>
<comment type="caution">
    <text evidence="1">The sequence shown here is derived from an EMBL/GenBank/DDBJ whole genome shotgun (WGS) entry which is preliminary data.</text>
</comment>
<keyword evidence="2" id="KW-1185">Reference proteome</keyword>
<dbReference type="EMBL" id="VSRR010007298">
    <property type="protein sequence ID" value="MPC46624.1"/>
    <property type="molecule type" value="Genomic_DNA"/>
</dbReference>
<reference evidence="1 2" key="1">
    <citation type="submission" date="2019-05" db="EMBL/GenBank/DDBJ databases">
        <title>Another draft genome of Portunus trituberculatus and its Hox gene families provides insights of decapod evolution.</title>
        <authorList>
            <person name="Jeong J.-H."/>
            <person name="Song I."/>
            <person name="Kim S."/>
            <person name="Choi T."/>
            <person name="Kim D."/>
            <person name="Ryu S."/>
            <person name="Kim W."/>
        </authorList>
    </citation>
    <scope>NUCLEOTIDE SEQUENCE [LARGE SCALE GENOMIC DNA]</scope>
    <source>
        <tissue evidence="1">Muscle</tissue>
    </source>
</reference>